<proteinExistence type="predicted"/>
<dbReference type="EMBL" id="HBHJ01014587">
    <property type="protein sequence ID" value="CAD9685138.1"/>
    <property type="molecule type" value="Transcribed_RNA"/>
</dbReference>
<dbReference type="CDD" id="cd14498">
    <property type="entry name" value="DSP"/>
    <property type="match status" value="1"/>
</dbReference>
<dbReference type="PANTHER" id="PTHR46377">
    <property type="entry name" value="DUAL SPECIFICITY PROTEIN PHOSPHATASE 19"/>
    <property type="match status" value="1"/>
</dbReference>
<dbReference type="SUPFAM" id="SSF52799">
    <property type="entry name" value="(Phosphotyrosine protein) phosphatases II"/>
    <property type="match status" value="1"/>
</dbReference>
<feature type="domain" description="Tyrosine specific protein phosphatases" evidence="3">
    <location>
        <begin position="160"/>
        <end position="218"/>
    </location>
</feature>
<feature type="region of interest" description="Disordered" evidence="1">
    <location>
        <begin position="240"/>
        <end position="341"/>
    </location>
</feature>
<reference evidence="4" key="1">
    <citation type="submission" date="2021-01" db="EMBL/GenBank/DDBJ databases">
        <authorList>
            <person name="Corre E."/>
            <person name="Pelletier E."/>
            <person name="Niang G."/>
            <person name="Scheremetjew M."/>
            <person name="Finn R."/>
            <person name="Kale V."/>
            <person name="Holt S."/>
            <person name="Cochrane G."/>
            <person name="Meng A."/>
            <person name="Brown T."/>
            <person name="Cohen L."/>
        </authorList>
    </citation>
    <scope>NUCLEOTIDE SEQUENCE</scope>
    <source>
        <strain evidence="4">CCMP1243</strain>
    </source>
</reference>
<accession>A0A7S2WF89</accession>
<dbReference type="Pfam" id="PF00782">
    <property type="entry name" value="DSPc"/>
    <property type="match status" value="1"/>
</dbReference>
<organism evidence="4">
    <name type="scientific">Rhizochromulina marina</name>
    <dbReference type="NCBI Taxonomy" id="1034831"/>
    <lineage>
        <taxon>Eukaryota</taxon>
        <taxon>Sar</taxon>
        <taxon>Stramenopiles</taxon>
        <taxon>Ochrophyta</taxon>
        <taxon>Dictyochophyceae</taxon>
        <taxon>Rhizochromulinales</taxon>
        <taxon>Rhizochromulina</taxon>
    </lineage>
</organism>
<protein>
    <recommendedName>
        <fullName evidence="5">Protein-tyrosine-phosphatase</fullName>
    </recommendedName>
</protein>
<evidence type="ECO:0000256" key="1">
    <source>
        <dbReference type="SAM" id="MobiDB-lite"/>
    </source>
</evidence>
<dbReference type="GO" id="GO:0008579">
    <property type="term" value="F:JUN kinase phosphatase activity"/>
    <property type="evidence" value="ECO:0007669"/>
    <property type="project" value="TreeGrafter"/>
</dbReference>
<dbReference type="InterPro" id="IPR000340">
    <property type="entry name" value="Dual-sp_phosphatase_cat-dom"/>
</dbReference>
<dbReference type="GO" id="GO:0005737">
    <property type="term" value="C:cytoplasm"/>
    <property type="evidence" value="ECO:0007669"/>
    <property type="project" value="TreeGrafter"/>
</dbReference>
<name>A0A7S2WF89_9STRA</name>
<evidence type="ECO:0000259" key="3">
    <source>
        <dbReference type="PROSITE" id="PS50056"/>
    </source>
</evidence>
<dbReference type="InterPro" id="IPR029021">
    <property type="entry name" value="Prot-tyrosine_phosphatase-like"/>
</dbReference>
<evidence type="ECO:0000259" key="2">
    <source>
        <dbReference type="PROSITE" id="PS50054"/>
    </source>
</evidence>
<dbReference type="AlphaFoldDB" id="A0A7S2WF89"/>
<dbReference type="InterPro" id="IPR000387">
    <property type="entry name" value="Tyr_Pase_dom"/>
</dbReference>
<evidence type="ECO:0000313" key="4">
    <source>
        <dbReference type="EMBL" id="CAD9685138.1"/>
    </source>
</evidence>
<dbReference type="InterPro" id="IPR020422">
    <property type="entry name" value="TYR_PHOSPHATASE_DUAL_dom"/>
</dbReference>
<dbReference type="PROSITE" id="PS50056">
    <property type="entry name" value="TYR_PHOSPHATASE_2"/>
    <property type="match status" value="1"/>
</dbReference>
<gene>
    <name evidence="4" type="ORF">RMAR1173_LOCUS9578</name>
</gene>
<dbReference type="SMART" id="SM00195">
    <property type="entry name" value="DSPc"/>
    <property type="match status" value="1"/>
</dbReference>
<dbReference type="PROSITE" id="PS50054">
    <property type="entry name" value="TYR_PHOSPHATASE_DUAL"/>
    <property type="match status" value="1"/>
</dbReference>
<feature type="compositionally biased region" description="Basic and acidic residues" evidence="1">
    <location>
        <begin position="322"/>
        <end position="334"/>
    </location>
</feature>
<evidence type="ECO:0008006" key="5">
    <source>
        <dbReference type="Google" id="ProtNLM"/>
    </source>
</evidence>
<sequence>MSGREELQVRRRGALYLSVVAQELLEAESSGVTPCHEGYHAVDALRMAATNRLEDVSVESLAAASARVRAAFDDHGLKEALAAALRRKKPAKFELVHQVLPRLYCGGWAALNNDCAVLRRHKVSAVVSVVSSTIQRSLPAFITSRLHVVVNDAPEADLLTHLPRIVRFIDENRMQGRSVYVHCGAGISRAPSACIAFVMSKSGLAFPEAAALVKRGRPCARPNEGFKDQLRAFESQLRESRAPAMGGGGPVPQQRGDAAAGKDIPPPLGVETVGSSKNVPAGGDNRVDGTAQNGSDAPLCGSSPTDQPHNLPSLVVAPPPVVEEKEKREQHQEGGRAGGMGVEAGAEAAVAAAEAGEDELGV</sequence>
<feature type="domain" description="Tyrosine-protein phosphatase" evidence="2">
    <location>
        <begin position="94"/>
        <end position="239"/>
    </location>
</feature>
<dbReference type="PANTHER" id="PTHR46377:SF1">
    <property type="entry name" value="DUAL SPECIFICITY PROTEIN PHOSPHATASE 19"/>
    <property type="match status" value="1"/>
</dbReference>
<dbReference type="Gene3D" id="3.90.190.10">
    <property type="entry name" value="Protein tyrosine phosphatase superfamily"/>
    <property type="match status" value="1"/>
</dbReference>